<evidence type="ECO:0000313" key="5">
    <source>
        <dbReference type="Proteomes" id="UP000322244"/>
    </source>
</evidence>
<protein>
    <submittedName>
        <fullName evidence="4">DUF418 domain-containing protein</fullName>
    </submittedName>
</protein>
<dbReference type="AlphaFoldDB" id="A0A5A7SEM8"/>
<evidence type="ECO:0000259" key="3">
    <source>
        <dbReference type="Pfam" id="PF04235"/>
    </source>
</evidence>
<dbReference type="InterPro" id="IPR052529">
    <property type="entry name" value="Bact_Transport_Assoc"/>
</dbReference>
<dbReference type="InterPro" id="IPR007349">
    <property type="entry name" value="DUF418"/>
</dbReference>
<name>A0A5A7SEM8_9NOCA</name>
<sequence length="368" mass="39664">MLLFIALANCAGVVFASQPGVEPHPTGVERWIQPAMFVFVNSHAYPVFAIMFGYGLVQMARRQSEAGASPAQVRSIVVRRNAWLIVFGAVHGALLYYGDFLGAYGVVGVVATIVLLQRSERVHRIVLWLWVISTVYVVVLAVPALTGRSGSAGVPAEQVNSLSAQSYRASFGDRIAEWPPHTVTVFGFVIIVWLGMWGARRRLLEDPAANKRLLAWIAAVGLGIGFAGAVPLALLSAGALHVDQSTADAMLRLHGASGMFAGPGYAALFGLITIAISRRPVGRLTRTFASLGRRSLSGYLFQSIAWLVLLAPYTLDLGNRWGSRTVNALVIGLAIWLVSVGAAAWMDRRSIRGPAESVLRRLTYGRVT</sequence>
<evidence type="ECO:0000313" key="4">
    <source>
        <dbReference type="EMBL" id="KAA0024306.1"/>
    </source>
</evidence>
<feature type="domain" description="DUF418" evidence="3">
    <location>
        <begin position="199"/>
        <end position="365"/>
    </location>
</feature>
<feature type="signal peptide" evidence="2">
    <location>
        <begin position="1"/>
        <end position="16"/>
    </location>
</feature>
<feature type="transmembrane region" description="Helical" evidence="1">
    <location>
        <begin position="178"/>
        <end position="197"/>
    </location>
</feature>
<evidence type="ECO:0000256" key="2">
    <source>
        <dbReference type="SAM" id="SignalP"/>
    </source>
</evidence>
<feature type="transmembrane region" description="Helical" evidence="1">
    <location>
        <begin position="100"/>
        <end position="116"/>
    </location>
</feature>
<dbReference type="OrthoDB" id="9807744at2"/>
<keyword evidence="1" id="KW-1133">Transmembrane helix</keyword>
<keyword evidence="2" id="KW-0732">Signal</keyword>
<organism evidence="4 5">
    <name type="scientific">Antrihabitans cavernicola</name>
    <dbReference type="NCBI Taxonomy" id="2495913"/>
    <lineage>
        <taxon>Bacteria</taxon>
        <taxon>Bacillati</taxon>
        <taxon>Actinomycetota</taxon>
        <taxon>Actinomycetes</taxon>
        <taxon>Mycobacteriales</taxon>
        <taxon>Nocardiaceae</taxon>
        <taxon>Antrihabitans</taxon>
    </lineage>
</organism>
<proteinExistence type="predicted"/>
<keyword evidence="1" id="KW-0472">Membrane</keyword>
<dbReference type="Proteomes" id="UP000322244">
    <property type="component" value="Unassembled WGS sequence"/>
</dbReference>
<dbReference type="PANTHER" id="PTHR30590:SF2">
    <property type="entry name" value="INNER MEMBRANE PROTEIN"/>
    <property type="match status" value="1"/>
</dbReference>
<keyword evidence="1" id="KW-0812">Transmembrane</keyword>
<dbReference type="Pfam" id="PF04235">
    <property type="entry name" value="DUF418"/>
    <property type="match status" value="1"/>
</dbReference>
<feature type="transmembrane region" description="Helical" evidence="1">
    <location>
        <begin position="296"/>
        <end position="315"/>
    </location>
</feature>
<dbReference type="PANTHER" id="PTHR30590">
    <property type="entry name" value="INNER MEMBRANE PROTEIN"/>
    <property type="match status" value="1"/>
</dbReference>
<keyword evidence="5" id="KW-1185">Reference proteome</keyword>
<reference evidence="4 5" key="1">
    <citation type="submission" date="2019-07" db="EMBL/GenBank/DDBJ databases">
        <title>Rhodococcus cavernicolus sp. nov., isolated from a cave.</title>
        <authorList>
            <person name="Lee S.D."/>
        </authorList>
    </citation>
    <scope>NUCLEOTIDE SEQUENCE [LARGE SCALE GENOMIC DNA]</scope>
    <source>
        <strain evidence="4 5">C1-24</strain>
    </source>
</reference>
<feature type="transmembrane region" description="Helical" evidence="1">
    <location>
        <begin position="77"/>
        <end position="94"/>
    </location>
</feature>
<gene>
    <name evidence="4" type="ORF">FOY51_03705</name>
</gene>
<feature type="transmembrane region" description="Helical" evidence="1">
    <location>
        <begin position="327"/>
        <end position="346"/>
    </location>
</feature>
<evidence type="ECO:0000256" key="1">
    <source>
        <dbReference type="SAM" id="Phobius"/>
    </source>
</evidence>
<accession>A0A5A7SEM8</accession>
<feature type="transmembrane region" description="Helical" evidence="1">
    <location>
        <begin position="213"/>
        <end position="235"/>
    </location>
</feature>
<dbReference type="EMBL" id="VLNY01000002">
    <property type="protein sequence ID" value="KAA0024306.1"/>
    <property type="molecule type" value="Genomic_DNA"/>
</dbReference>
<comment type="caution">
    <text evidence="4">The sequence shown here is derived from an EMBL/GenBank/DDBJ whole genome shotgun (WGS) entry which is preliminary data.</text>
</comment>
<feature type="transmembrane region" description="Helical" evidence="1">
    <location>
        <begin position="255"/>
        <end position="276"/>
    </location>
</feature>
<feature type="transmembrane region" description="Helical" evidence="1">
    <location>
        <begin position="32"/>
        <end position="57"/>
    </location>
</feature>
<feature type="chain" id="PRO_5022698838" evidence="2">
    <location>
        <begin position="17"/>
        <end position="368"/>
    </location>
</feature>
<feature type="transmembrane region" description="Helical" evidence="1">
    <location>
        <begin position="125"/>
        <end position="145"/>
    </location>
</feature>